<dbReference type="AlphaFoldDB" id="A0A1F7YYL6"/>
<proteinExistence type="predicted"/>
<evidence type="ECO:0000313" key="2">
    <source>
        <dbReference type="Proteomes" id="UP000178870"/>
    </source>
</evidence>
<organism evidence="1 2">
    <name type="scientific">Candidatus Woesebacteria bacterium RIFCSPHIGHO2_01_FULL_44_21</name>
    <dbReference type="NCBI Taxonomy" id="1802503"/>
    <lineage>
        <taxon>Bacteria</taxon>
        <taxon>Candidatus Woeseibacteriota</taxon>
    </lineage>
</organism>
<reference evidence="1 2" key="1">
    <citation type="journal article" date="2016" name="Nat. Commun.">
        <title>Thousands of microbial genomes shed light on interconnected biogeochemical processes in an aquifer system.</title>
        <authorList>
            <person name="Anantharaman K."/>
            <person name="Brown C.T."/>
            <person name="Hug L.A."/>
            <person name="Sharon I."/>
            <person name="Castelle C.J."/>
            <person name="Probst A.J."/>
            <person name="Thomas B.C."/>
            <person name="Singh A."/>
            <person name="Wilkins M.J."/>
            <person name="Karaoz U."/>
            <person name="Brodie E.L."/>
            <person name="Williams K.H."/>
            <person name="Hubbard S.S."/>
            <person name="Banfield J.F."/>
        </authorList>
    </citation>
    <scope>NUCLEOTIDE SEQUENCE [LARGE SCALE GENOMIC DNA]</scope>
</reference>
<dbReference type="Proteomes" id="UP000178870">
    <property type="component" value="Unassembled WGS sequence"/>
</dbReference>
<name>A0A1F7YYL6_9BACT</name>
<sequence length="395" mass="45397">MSAEQGSFIQSQKARIDSLVRRRKYERLLAFRLEEQDFATSIYLRVFDEVLQDPDVDLAAVREDINKSCSSLEETRFLNQFVYDLELTQQKVFLTEGLIKHTLERNSLQPTGERIGKALFLSGVGADPVGEVKASVGIASLKIYIGSRTDYVRLYGKFSVGTGFFKPYQKVMLPLEGTQYATSIPLSVIFTGEGRSENQIRQTEMHEEAHAINQRLIVTRATLYSKERKQWQLYHGGKIEDLVKSFDRDQEIAEAGIPLISSLFGRRSARLATLVEASSYKFAMSRAQDEIIAMQSSNGSYWEFIFSYDPYDYYQGVGLRLSQLGYSHLGQCVDKSRDRYLKSLESIFEYVGLVRSQIAEDEQEKLTQLLREIPISRWKRELRRRYGVSVIDERI</sequence>
<gene>
    <name evidence="1" type="ORF">A2803_02775</name>
</gene>
<dbReference type="EMBL" id="MGGP01000019">
    <property type="protein sequence ID" value="OGM31989.1"/>
    <property type="molecule type" value="Genomic_DNA"/>
</dbReference>
<protein>
    <submittedName>
        <fullName evidence="1">Uncharacterized protein</fullName>
    </submittedName>
</protein>
<evidence type="ECO:0000313" key="1">
    <source>
        <dbReference type="EMBL" id="OGM31989.1"/>
    </source>
</evidence>
<accession>A0A1F7YYL6</accession>
<comment type="caution">
    <text evidence="1">The sequence shown here is derived from an EMBL/GenBank/DDBJ whole genome shotgun (WGS) entry which is preliminary data.</text>
</comment>